<dbReference type="InterPro" id="IPR001640">
    <property type="entry name" value="Lgt"/>
</dbReference>
<feature type="binding site" evidence="7">
    <location>
        <position position="157"/>
    </location>
    <ligand>
        <name>a 1,2-diacyl-sn-glycero-3-phospho-(1'-sn-glycerol)</name>
        <dbReference type="ChEBI" id="CHEBI:64716"/>
    </ligand>
</feature>
<protein>
    <recommendedName>
        <fullName evidence="7">Phosphatidylglycerol--prolipoprotein diacylglyceryl transferase</fullName>
        <ecNumber evidence="7">2.5.1.145</ecNumber>
    </recommendedName>
</protein>
<evidence type="ECO:0000256" key="2">
    <source>
        <dbReference type="ARBA" id="ARBA00022475"/>
    </source>
</evidence>
<organism evidence="8 9">
    <name type="scientific">Candidatus Phycosocius bacilliformis</name>
    <dbReference type="NCBI Taxonomy" id="1445552"/>
    <lineage>
        <taxon>Bacteria</taxon>
        <taxon>Pseudomonadati</taxon>
        <taxon>Pseudomonadota</taxon>
        <taxon>Alphaproteobacteria</taxon>
        <taxon>Caulobacterales</taxon>
        <taxon>Caulobacterales incertae sedis</taxon>
        <taxon>Candidatus Phycosocius</taxon>
    </lineage>
</organism>
<dbReference type="EMBL" id="BFBR01000005">
    <property type="protein sequence ID" value="GBF58097.1"/>
    <property type="molecule type" value="Genomic_DNA"/>
</dbReference>
<feature type="transmembrane region" description="Helical" evidence="7">
    <location>
        <begin position="139"/>
        <end position="159"/>
    </location>
</feature>
<dbReference type="GO" id="GO:0042158">
    <property type="term" value="P:lipoprotein biosynthetic process"/>
    <property type="evidence" value="ECO:0007669"/>
    <property type="project" value="UniProtKB-UniRule"/>
</dbReference>
<accession>A0A2P2EAK5</accession>
<dbReference type="NCBIfam" id="TIGR00544">
    <property type="entry name" value="lgt"/>
    <property type="match status" value="1"/>
</dbReference>
<evidence type="ECO:0000313" key="9">
    <source>
        <dbReference type="Proteomes" id="UP000245086"/>
    </source>
</evidence>
<evidence type="ECO:0000256" key="7">
    <source>
        <dbReference type="HAMAP-Rule" id="MF_01147"/>
    </source>
</evidence>
<keyword evidence="9" id="KW-1185">Reference proteome</keyword>
<feature type="transmembrane region" description="Helical" evidence="7">
    <location>
        <begin position="258"/>
        <end position="274"/>
    </location>
</feature>
<evidence type="ECO:0000256" key="3">
    <source>
        <dbReference type="ARBA" id="ARBA00022679"/>
    </source>
</evidence>
<feature type="transmembrane region" description="Helical" evidence="7">
    <location>
        <begin position="223"/>
        <end position="238"/>
    </location>
</feature>
<dbReference type="GO" id="GO:0008961">
    <property type="term" value="F:phosphatidylglycerol-prolipoprotein diacylglyceryl transferase activity"/>
    <property type="evidence" value="ECO:0007669"/>
    <property type="project" value="UniProtKB-UniRule"/>
</dbReference>
<dbReference type="OrthoDB" id="871140at2"/>
<dbReference type="PANTHER" id="PTHR30589">
    <property type="entry name" value="PROLIPOPROTEIN DIACYLGLYCERYL TRANSFERASE"/>
    <property type="match status" value="1"/>
</dbReference>
<dbReference type="PANTHER" id="PTHR30589:SF0">
    <property type="entry name" value="PHOSPHATIDYLGLYCEROL--PROLIPOPROTEIN DIACYLGLYCERYL TRANSFERASE"/>
    <property type="match status" value="1"/>
</dbReference>
<dbReference type="GO" id="GO:0005886">
    <property type="term" value="C:plasma membrane"/>
    <property type="evidence" value="ECO:0007669"/>
    <property type="project" value="UniProtKB-SubCell"/>
</dbReference>
<evidence type="ECO:0000256" key="6">
    <source>
        <dbReference type="ARBA" id="ARBA00023136"/>
    </source>
</evidence>
<keyword evidence="6 7" id="KW-0472">Membrane</keyword>
<gene>
    <name evidence="8" type="primary">lgt_1</name>
    <name evidence="7" type="synonym">lgt</name>
    <name evidence="8" type="ORF">PbB2_01768</name>
</gene>
<comment type="catalytic activity">
    <reaction evidence="7">
        <text>L-cysteinyl-[prolipoprotein] + a 1,2-diacyl-sn-glycero-3-phospho-(1'-sn-glycerol) = an S-1,2-diacyl-sn-glyceryl-L-cysteinyl-[prolipoprotein] + sn-glycerol 1-phosphate + H(+)</text>
        <dbReference type="Rhea" id="RHEA:56712"/>
        <dbReference type="Rhea" id="RHEA-COMP:14679"/>
        <dbReference type="Rhea" id="RHEA-COMP:14680"/>
        <dbReference type="ChEBI" id="CHEBI:15378"/>
        <dbReference type="ChEBI" id="CHEBI:29950"/>
        <dbReference type="ChEBI" id="CHEBI:57685"/>
        <dbReference type="ChEBI" id="CHEBI:64716"/>
        <dbReference type="ChEBI" id="CHEBI:140658"/>
        <dbReference type="EC" id="2.5.1.145"/>
    </reaction>
</comment>
<proteinExistence type="inferred from homology"/>
<dbReference type="AlphaFoldDB" id="A0A2P2EAK5"/>
<keyword evidence="3 7" id="KW-0808">Transferase</keyword>
<evidence type="ECO:0000313" key="8">
    <source>
        <dbReference type="EMBL" id="GBF58097.1"/>
    </source>
</evidence>
<comment type="function">
    <text evidence="7">Catalyzes the transfer of the diacylglyceryl group from phosphatidylglycerol to the sulfhydryl group of the N-terminal cysteine of a prolipoprotein, the first step in the formation of mature lipoproteins.</text>
</comment>
<reference evidence="8 9" key="1">
    <citation type="journal article" date="2018" name="Genome Announc.">
        <title>Draft Genome Sequence of "Candidatus Phycosocius bacilliformis," an Alphaproteobacterial Ectosymbiont of the Hydrocarbon-Producing Green Alga Botryococcus braunii.</title>
        <authorList>
            <person name="Tanabe Y."/>
            <person name="Yamaguchi H."/>
            <person name="Watanabe M.M."/>
        </authorList>
    </citation>
    <scope>NUCLEOTIDE SEQUENCE [LARGE SCALE GENOMIC DNA]</scope>
    <source>
        <strain evidence="8 9">BOTRYCO-2</strain>
    </source>
</reference>
<evidence type="ECO:0000256" key="4">
    <source>
        <dbReference type="ARBA" id="ARBA00022692"/>
    </source>
</evidence>
<evidence type="ECO:0000256" key="1">
    <source>
        <dbReference type="ARBA" id="ARBA00007150"/>
    </source>
</evidence>
<dbReference type="HAMAP" id="MF_01147">
    <property type="entry name" value="Lgt"/>
    <property type="match status" value="1"/>
</dbReference>
<keyword evidence="8" id="KW-0449">Lipoprotein</keyword>
<comment type="caution">
    <text evidence="8">The sequence shown here is derived from an EMBL/GenBank/DDBJ whole genome shotgun (WGS) entry which is preliminary data.</text>
</comment>
<name>A0A2P2EAK5_9PROT</name>
<dbReference type="Proteomes" id="UP000245086">
    <property type="component" value="Unassembled WGS sequence"/>
</dbReference>
<sequence length="289" mass="31608">MIDLAIPFPPLSPFVFQTPAFELFGLSIGSFGLRWYALAYVTGLILGWRIMVQMTRKPALWGGVSPLNEEDIDDFLFYATLGVLLGGRLGYVLFYRPEMLADPMSVLRIWEGGMSFHGGFLGVCLAVIGTALGRKKPLLSLADAVAVVAPLGQLFGRLANFINQELYGRATDVPWAFVFSTDPDGLPRHPSQLYQALLEGLLLFVIIQIAIHRFGILKRPGQAAGLFVAGYGVMRLVGEQFREPDAGLLLGLTRGEFYSLPMILFGIVLFAWGSRRAKPADDQAAAPKG</sequence>
<dbReference type="EC" id="2.5.1.145" evidence="7"/>
<feature type="transmembrane region" description="Helical" evidence="7">
    <location>
        <begin position="75"/>
        <end position="94"/>
    </location>
</feature>
<comment type="pathway">
    <text evidence="7">Protein modification; lipoprotein biosynthesis (diacylglyceryl transfer).</text>
</comment>
<dbReference type="Pfam" id="PF01790">
    <property type="entry name" value="LGT"/>
    <property type="match status" value="1"/>
</dbReference>
<keyword evidence="5 7" id="KW-1133">Transmembrane helix</keyword>
<feature type="transmembrane region" description="Helical" evidence="7">
    <location>
        <begin position="193"/>
        <end position="211"/>
    </location>
</feature>
<comment type="subcellular location">
    <subcellularLocation>
        <location evidence="7">Cell membrane</location>
        <topology evidence="7">Multi-pass membrane protein</topology>
    </subcellularLocation>
</comment>
<keyword evidence="4 7" id="KW-0812">Transmembrane</keyword>
<keyword evidence="2 7" id="KW-1003">Cell membrane</keyword>
<comment type="similarity">
    <text evidence="1 7">Belongs to the Lgt family.</text>
</comment>
<evidence type="ECO:0000256" key="5">
    <source>
        <dbReference type="ARBA" id="ARBA00022989"/>
    </source>
</evidence>
<feature type="transmembrane region" description="Helical" evidence="7">
    <location>
        <begin position="114"/>
        <end position="132"/>
    </location>
</feature>
<dbReference type="UniPathway" id="UPA00664"/>
<dbReference type="PROSITE" id="PS01311">
    <property type="entry name" value="LGT"/>
    <property type="match status" value="1"/>
</dbReference>
<feature type="transmembrane region" description="Helical" evidence="7">
    <location>
        <begin position="33"/>
        <end position="52"/>
    </location>
</feature>